<gene>
    <name evidence="1" type="ORF">TcarDRAFT_1276</name>
</gene>
<evidence type="ECO:0000313" key="1">
    <source>
        <dbReference type="EMBL" id="EAX47541.1"/>
    </source>
</evidence>
<dbReference type="RefSeq" id="WP_007289492.1">
    <property type="nucleotide sequence ID" value="NZ_AAWL01000009.1"/>
</dbReference>
<evidence type="ECO:0000313" key="2">
    <source>
        <dbReference type="Proteomes" id="UP000005139"/>
    </source>
</evidence>
<dbReference type="EMBL" id="AAWL01000009">
    <property type="protein sequence ID" value="EAX47541.1"/>
    <property type="molecule type" value="Genomic_DNA"/>
</dbReference>
<reference evidence="1 2" key="2">
    <citation type="submission" date="2007-01" db="EMBL/GenBank/DDBJ databases">
        <title>Sequencing of the draft genome and assembly of Thermosinus carboxydivorans Nor1.</title>
        <authorList>
            <consortium name="US DOE Joint Genome Institute (JGI-PGF)"/>
            <person name="Copeland A."/>
            <person name="Lucas S."/>
            <person name="Lapidus A."/>
            <person name="Barry K."/>
            <person name="Glavina del Rio T."/>
            <person name="Dalin E."/>
            <person name="Tice H."/>
            <person name="Bruce D."/>
            <person name="Pitluck S."/>
            <person name="Richardson P."/>
        </authorList>
    </citation>
    <scope>NUCLEOTIDE SEQUENCE [LARGE SCALE GENOMIC DNA]</scope>
    <source>
        <strain evidence="1 2">Nor1</strain>
    </source>
</reference>
<reference evidence="1 2" key="1">
    <citation type="submission" date="2007-01" db="EMBL/GenBank/DDBJ databases">
        <title>Annotation of the draft genome assembly of Thermosinus carboxydivorans Nor1.</title>
        <authorList>
            <consortium name="US DOE Joint Genome Institute (JGI-ORNL)"/>
            <person name="Larimer F."/>
            <person name="Land M."/>
            <person name="Hauser L."/>
        </authorList>
    </citation>
    <scope>NUCLEOTIDE SEQUENCE [LARGE SCALE GENOMIC DNA]</scope>
    <source>
        <strain evidence="1 2">Nor1</strain>
    </source>
</reference>
<dbReference type="OrthoDB" id="1682664at2"/>
<dbReference type="Proteomes" id="UP000005139">
    <property type="component" value="Unassembled WGS sequence"/>
</dbReference>
<accession>A1HR40</accession>
<comment type="caution">
    <text evidence="1">The sequence shown here is derived from an EMBL/GenBank/DDBJ whole genome shotgun (WGS) entry which is preliminary data.</text>
</comment>
<name>A1HR40_9FIRM</name>
<organism evidence="1 2">
    <name type="scientific">Thermosinus carboxydivorans Nor1</name>
    <dbReference type="NCBI Taxonomy" id="401526"/>
    <lineage>
        <taxon>Bacteria</taxon>
        <taxon>Bacillati</taxon>
        <taxon>Bacillota</taxon>
        <taxon>Negativicutes</taxon>
        <taxon>Selenomonadales</taxon>
        <taxon>Sporomusaceae</taxon>
        <taxon>Thermosinus</taxon>
    </lineage>
</organism>
<dbReference type="AlphaFoldDB" id="A1HR40"/>
<keyword evidence="2" id="KW-1185">Reference proteome</keyword>
<sequence>MHSREYLVRYILNKLNEVKSLFEYKNGAYGAENDVFWNFRQTALRKFGSALPPAMFDVAYILADKHWVALGKGIDVAEAEERLQDMIVYCLIMLAMLEEHRRIAEDENA</sequence>
<protein>
    <submittedName>
        <fullName evidence="1">Uncharacterized protein</fullName>
    </submittedName>
</protein>
<proteinExistence type="predicted"/>